<proteinExistence type="predicted"/>
<dbReference type="InterPro" id="IPR019734">
    <property type="entry name" value="TPR_rpt"/>
</dbReference>
<keyword evidence="2" id="KW-0732">Signal</keyword>
<name>A0AAW5TZ84_9BACT</name>
<feature type="repeat" description="TPR" evidence="1">
    <location>
        <begin position="240"/>
        <end position="273"/>
    </location>
</feature>
<organism evidence="3 4">
    <name type="scientific">Segatella copri</name>
    <dbReference type="NCBI Taxonomy" id="165179"/>
    <lineage>
        <taxon>Bacteria</taxon>
        <taxon>Pseudomonadati</taxon>
        <taxon>Bacteroidota</taxon>
        <taxon>Bacteroidia</taxon>
        <taxon>Bacteroidales</taxon>
        <taxon>Prevotellaceae</taxon>
        <taxon>Segatella</taxon>
    </lineage>
</organism>
<evidence type="ECO:0000256" key="2">
    <source>
        <dbReference type="SAM" id="SignalP"/>
    </source>
</evidence>
<dbReference type="SUPFAM" id="SSF48452">
    <property type="entry name" value="TPR-like"/>
    <property type="match status" value="1"/>
</dbReference>
<evidence type="ECO:0000313" key="3">
    <source>
        <dbReference type="EMBL" id="MCW4093301.1"/>
    </source>
</evidence>
<protein>
    <recommendedName>
        <fullName evidence="5">Tetratricopeptide repeat protein</fullName>
    </recommendedName>
</protein>
<reference evidence="3" key="1">
    <citation type="submission" date="2022-11" db="EMBL/GenBank/DDBJ databases">
        <title>Genomic repertoires linked with pathogenic potency of arthritogenic Prevotella copri isolated from the gut of rheumatoid arthritis patients.</title>
        <authorList>
            <person name="Nii T."/>
            <person name="Maeda Y."/>
            <person name="Motooka D."/>
            <person name="Naito M."/>
            <person name="Matsumoto Y."/>
            <person name="Ogawa T."/>
            <person name="Oguro-Igashira E."/>
            <person name="Kishikawa T."/>
            <person name="Yamashita M."/>
            <person name="Koizumi S."/>
            <person name="Kurakawa T."/>
            <person name="Okumura R."/>
            <person name="Kayama H."/>
            <person name="Murakami M."/>
            <person name="Sakaguchi T."/>
            <person name="Das B."/>
            <person name="Nakamura S."/>
            <person name="Okada Y."/>
            <person name="Kumanogoh A."/>
            <person name="Takeda K."/>
        </authorList>
    </citation>
    <scope>NUCLEOTIDE SEQUENCE</scope>
    <source>
        <strain evidence="3">N016-13</strain>
    </source>
</reference>
<dbReference type="EMBL" id="JAPDUS010000010">
    <property type="protein sequence ID" value="MCW4093301.1"/>
    <property type="molecule type" value="Genomic_DNA"/>
</dbReference>
<accession>A0AAW5TZ84</accession>
<evidence type="ECO:0000256" key="1">
    <source>
        <dbReference type="PROSITE-ProRule" id="PRU00339"/>
    </source>
</evidence>
<dbReference type="InterPro" id="IPR011990">
    <property type="entry name" value="TPR-like_helical_dom_sf"/>
</dbReference>
<evidence type="ECO:0008006" key="5">
    <source>
        <dbReference type="Google" id="ProtNLM"/>
    </source>
</evidence>
<sequence length="707" mass="82225">MYFKKYIYALIALSLSCTQVWGQSNSMTNDENVVAQMNYCINSLTNIVHNKSMSVLEHESDQLINNLTMQQIIGLPEIRDFRIDLMDAVSKFEITEEERNLMRRIQSIKRDNMKWAAISNALSPTMLLTGNGGFGPQLAFQSLLSAARSVVEYKTMQGEQNIEELQAMWELRKEDMQTINELRKSAQGIVFDLYNKYHLNESDRLTEATANIFNDYITIADASRRLRLLQDNYEVYKQIPEYYYHLGMAYLDKGDYSNAKKQFSVYLQMYKRTPILRYDERSGCIALAMLTYDKTLSTGEKEELVSVAIKNLPSNSAAVLQCAMVYIYELREAEKGFQLIRAGIDDPQASDRDVLFMAAANLLPYAKSFPPVYRAILETFKNTTSVSFDSFLTYLIYSQSNTWTQINRNLDFIDCYKRTWYTFWIGKKFNDDFHLLLSNKILFSSNDVYMYLEEHDNKEVIIHQLKATDCNSITEEEINDIDCFKANKNLKFLYVETLSDGTYKLKANLDLAKIKDESWPRQSEFSLTESDIDDIIDFCEDHALPESGTELSFSKISEINKEFSKSSEDLTVEFYGDTLKYKVHHSDLQKGYYLRLVFANNLQVVYKYDDDLNTFTPYMIYDAKKYSFANSNAKNEYLYIEKADKKSEDINDDPSWWSKIWSSISGWFSSNDDAKKEDDIIKDKVDNNSGGETSWWESTWTYIKNIF</sequence>
<feature type="chain" id="PRO_5043868330" description="Tetratricopeptide repeat protein" evidence="2">
    <location>
        <begin position="23"/>
        <end position="707"/>
    </location>
</feature>
<dbReference type="RefSeq" id="WP_264964842.1">
    <property type="nucleotide sequence ID" value="NZ_JAPDUR010000001.1"/>
</dbReference>
<comment type="caution">
    <text evidence="3">The sequence shown here is derived from an EMBL/GenBank/DDBJ whole genome shotgun (WGS) entry which is preliminary data.</text>
</comment>
<dbReference type="PROSITE" id="PS50005">
    <property type="entry name" value="TPR"/>
    <property type="match status" value="1"/>
</dbReference>
<evidence type="ECO:0000313" key="4">
    <source>
        <dbReference type="Proteomes" id="UP001209074"/>
    </source>
</evidence>
<dbReference type="PROSITE" id="PS51257">
    <property type="entry name" value="PROKAR_LIPOPROTEIN"/>
    <property type="match status" value="1"/>
</dbReference>
<dbReference type="AlphaFoldDB" id="A0AAW5TZ84"/>
<feature type="signal peptide" evidence="2">
    <location>
        <begin position="1"/>
        <end position="22"/>
    </location>
</feature>
<gene>
    <name evidence="3" type="ORF">ONT05_06995</name>
</gene>
<keyword evidence="1" id="KW-0802">TPR repeat</keyword>
<dbReference type="Proteomes" id="UP001209074">
    <property type="component" value="Unassembled WGS sequence"/>
</dbReference>